<feature type="repeat" description="ANK" evidence="3">
    <location>
        <begin position="68"/>
        <end position="100"/>
    </location>
</feature>
<dbReference type="Proteomes" id="UP000243579">
    <property type="component" value="Unassembled WGS sequence"/>
</dbReference>
<protein>
    <submittedName>
        <fullName evidence="5">Uncharacterized protein</fullName>
    </submittedName>
</protein>
<keyword evidence="1" id="KW-0677">Repeat</keyword>
<gene>
    <name evidence="5" type="ORF">ACHHYP_10816</name>
</gene>
<feature type="repeat" description="ANK" evidence="3">
    <location>
        <begin position="35"/>
        <end position="67"/>
    </location>
</feature>
<dbReference type="SMART" id="SM00248">
    <property type="entry name" value="ANK"/>
    <property type="match status" value="3"/>
</dbReference>
<reference evidence="5 6" key="1">
    <citation type="journal article" date="2014" name="Genome Biol. Evol.">
        <title>The secreted proteins of Achlya hypogyna and Thraustotheca clavata identify the ancestral oomycete secretome and reveal gene acquisitions by horizontal gene transfer.</title>
        <authorList>
            <person name="Misner I."/>
            <person name="Blouin N."/>
            <person name="Leonard G."/>
            <person name="Richards T.A."/>
            <person name="Lane C.E."/>
        </authorList>
    </citation>
    <scope>NUCLEOTIDE SEQUENCE [LARGE SCALE GENOMIC DNA]</scope>
    <source>
        <strain evidence="5 6">ATCC 48635</strain>
    </source>
</reference>
<keyword evidence="6" id="KW-1185">Reference proteome</keyword>
<name>A0A1V9YKJ0_ACHHY</name>
<evidence type="ECO:0000313" key="6">
    <source>
        <dbReference type="Proteomes" id="UP000243579"/>
    </source>
</evidence>
<organism evidence="5 6">
    <name type="scientific">Achlya hypogyna</name>
    <name type="common">Oomycete</name>
    <name type="synonym">Protoachlya hypogyna</name>
    <dbReference type="NCBI Taxonomy" id="1202772"/>
    <lineage>
        <taxon>Eukaryota</taxon>
        <taxon>Sar</taxon>
        <taxon>Stramenopiles</taxon>
        <taxon>Oomycota</taxon>
        <taxon>Saprolegniomycetes</taxon>
        <taxon>Saprolegniales</taxon>
        <taxon>Achlyaceae</taxon>
        <taxon>Achlya</taxon>
    </lineage>
</organism>
<comment type="caution">
    <text evidence="5">The sequence shown here is derived from an EMBL/GenBank/DDBJ whole genome shotgun (WGS) entry which is preliminary data.</text>
</comment>
<dbReference type="EMBL" id="JNBR01001523">
    <property type="protein sequence ID" value="OQR86235.1"/>
    <property type="molecule type" value="Genomic_DNA"/>
</dbReference>
<dbReference type="Gene3D" id="1.25.40.20">
    <property type="entry name" value="Ankyrin repeat-containing domain"/>
    <property type="match status" value="1"/>
</dbReference>
<dbReference type="PROSITE" id="PS50088">
    <property type="entry name" value="ANK_REPEAT"/>
    <property type="match status" value="2"/>
</dbReference>
<dbReference type="OrthoDB" id="194358at2759"/>
<evidence type="ECO:0000256" key="4">
    <source>
        <dbReference type="SAM" id="MobiDB-lite"/>
    </source>
</evidence>
<dbReference type="STRING" id="1202772.A0A1V9YKJ0"/>
<dbReference type="PROSITE" id="PS50297">
    <property type="entry name" value="ANK_REP_REGION"/>
    <property type="match status" value="2"/>
</dbReference>
<dbReference type="PANTHER" id="PTHR24171:SF9">
    <property type="entry name" value="ANKYRIN REPEAT DOMAIN-CONTAINING PROTEIN 39"/>
    <property type="match status" value="1"/>
</dbReference>
<dbReference type="SUPFAM" id="SSF48403">
    <property type="entry name" value="Ankyrin repeat"/>
    <property type="match status" value="1"/>
</dbReference>
<evidence type="ECO:0000313" key="5">
    <source>
        <dbReference type="EMBL" id="OQR86235.1"/>
    </source>
</evidence>
<proteinExistence type="predicted"/>
<dbReference type="InterPro" id="IPR002110">
    <property type="entry name" value="Ankyrin_rpt"/>
</dbReference>
<accession>A0A1V9YKJ0</accession>
<evidence type="ECO:0000256" key="3">
    <source>
        <dbReference type="PROSITE-ProRule" id="PRU00023"/>
    </source>
</evidence>
<dbReference type="Pfam" id="PF12796">
    <property type="entry name" value="Ank_2"/>
    <property type="match status" value="1"/>
</dbReference>
<sequence>MDVESAVVCCKREKWEVAKGLINAGANLNEAFGNNMYTALHYAAMHGNVDMCKFLVARNALVNAMGKDGSTPLHLAVAGRHRTVALFLVGAGADIGLQDKKERQPFLHASWHEILFPCLITPLHATIVASIDKSAFVQQQNLQATQRLSALRALATRQQRATFQARTQLYDTHKHRRLSRDNCASLTTEIENTRASIARTQAAIAALEQEAAERSALLLETEAAIVDQTAEHARVVVGIATTKAHITSVHEAIDSIRTRSREKFEALKCIRLFPSHERLQELSCIALVLLARIPDYRYKLLVNGLVSTWLATMERFARNASIQAAGCAMLVLLVDADGAILPEYVAQAVRCVSVALATLRAHTMFDFATPANISGLCRFVSHVATQQELVFDPRDMRSIDDSLQLLQKQSRLPSPSPPKSPRRDSVDLAGTS</sequence>
<evidence type="ECO:0000256" key="1">
    <source>
        <dbReference type="ARBA" id="ARBA00022737"/>
    </source>
</evidence>
<dbReference type="InterPro" id="IPR036770">
    <property type="entry name" value="Ankyrin_rpt-contain_sf"/>
</dbReference>
<keyword evidence="2 3" id="KW-0040">ANK repeat</keyword>
<evidence type="ECO:0000256" key="2">
    <source>
        <dbReference type="ARBA" id="ARBA00023043"/>
    </source>
</evidence>
<feature type="region of interest" description="Disordered" evidence="4">
    <location>
        <begin position="408"/>
        <end position="432"/>
    </location>
</feature>
<dbReference type="PANTHER" id="PTHR24171">
    <property type="entry name" value="ANKYRIN REPEAT DOMAIN-CONTAINING PROTEIN 39-RELATED"/>
    <property type="match status" value="1"/>
</dbReference>
<dbReference type="AlphaFoldDB" id="A0A1V9YKJ0"/>